<proteinExistence type="predicted"/>
<sequence>MPIPLTTLLAAPASALPYPSLTMCATCARRAPAHLAVSHSFTDLGLHDMKISTRNDSFTDHGFHDKHIKVEEYSVAVNINVPDKATLDLGTKDVVTNSGLVRGRLVNEGEGEYYAFLGIPYAAPMTYERRFKPPLPPIPWDGVFIANRTVECSQRGSGEEDCLIVNVFTPTTIVNSLAPVLVYIHGGSYIIGKGQTRGVGPLIKQNIIVVTINYRLGALGFLCLGIDEAPGNAGLKDQRAALLWVKKNIKNFGGDPAQVTLYGMSAGGASTELHVLSKTSEGLFHRAIVESASALSVWAVDADPIKTALNFAASLHLPERISERLYSLISYLQHVPSDQLSVANFDYYSNFTDMTFGFSPCVEKKFYGTKPFLSKPPLEILTKQDYSKVPIMFLFSALEGLFLKSEEYYTENYKNKLETNFLDFMPADLIFDTDEIKQEVAKNLKSFYFGNNTVGDNSVIKYLEFVGDIFILDALLNSAEMHAKGGNPVYLMEFAYKGNMGSYEKFYEDITVAGHGDIIKHAILLKPVRSQADRLAVDRVAKLIANYVKFGNPTPAPTELLPTLWPQVRPGNVSCLYMDKDFEVHEEPHWEQKVFWDSLYSQYRRPIKPVDPGSMPAYLN</sequence>
<evidence type="ECO:0000313" key="2">
    <source>
        <dbReference type="Proteomes" id="UP001064048"/>
    </source>
</evidence>
<dbReference type="EMBL" id="CM046111">
    <property type="protein sequence ID" value="KAI8424806.1"/>
    <property type="molecule type" value="Genomic_DNA"/>
</dbReference>
<organism evidence="1 2">
    <name type="scientific">Choristoneura fumiferana</name>
    <name type="common">Spruce budworm moth</name>
    <name type="synonym">Archips fumiferana</name>
    <dbReference type="NCBI Taxonomy" id="7141"/>
    <lineage>
        <taxon>Eukaryota</taxon>
        <taxon>Metazoa</taxon>
        <taxon>Ecdysozoa</taxon>
        <taxon>Arthropoda</taxon>
        <taxon>Hexapoda</taxon>
        <taxon>Insecta</taxon>
        <taxon>Pterygota</taxon>
        <taxon>Neoptera</taxon>
        <taxon>Endopterygota</taxon>
        <taxon>Lepidoptera</taxon>
        <taxon>Glossata</taxon>
        <taxon>Ditrysia</taxon>
        <taxon>Tortricoidea</taxon>
        <taxon>Tortricidae</taxon>
        <taxon>Tortricinae</taxon>
        <taxon>Choristoneura</taxon>
    </lineage>
</organism>
<gene>
    <name evidence="1" type="ORF">MSG28_006738</name>
</gene>
<protein>
    <submittedName>
        <fullName evidence="1">Uncharacterized protein</fullName>
    </submittedName>
</protein>
<evidence type="ECO:0000313" key="1">
    <source>
        <dbReference type="EMBL" id="KAI8424806.1"/>
    </source>
</evidence>
<keyword evidence="2" id="KW-1185">Reference proteome</keyword>
<reference evidence="1 2" key="1">
    <citation type="journal article" date="2022" name="Genome Biol. Evol.">
        <title>The Spruce Budworm Genome: Reconstructing the Evolutionary History of Antifreeze Proteins.</title>
        <authorList>
            <person name="Beliveau C."/>
            <person name="Gagne P."/>
            <person name="Picq S."/>
            <person name="Vernygora O."/>
            <person name="Keeling C.I."/>
            <person name="Pinkney K."/>
            <person name="Doucet D."/>
            <person name="Wen F."/>
            <person name="Johnston J.S."/>
            <person name="Maaroufi H."/>
            <person name="Boyle B."/>
            <person name="Laroche J."/>
            <person name="Dewar K."/>
            <person name="Juretic N."/>
            <person name="Blackburn G."/>
            <person name="Nisole A."/>
            <person name="Brunet B."/>
            <person name="Brandao M."/>
            <person name="Lumley L."/>
            <person name="Duan J."/>
            <person name="Quan G."/>
            <person name="Lucarotti C.J."/>
            <person name="Roe A.D."/>
            <person name="Sperling F.A.H."/>
            <person name="Levesque R.C."/>
            <person name="Cusson M."/>
        </authorList>
    </citation>
    <scope>NUCLEOTIDE SEQUENCE [LARGE SCALE GENOMIC DNA]</scope>
    <source>
        <strain evidence="1">Glfc:IPQL:Cfum</strain>
    </source>
</reference>
<dbReference type="Proteomes" id="UP001064048">
    <property type="component" value="Chromosome 11"/>
</dbReference>
<comment type="caution">
    <text evidence="1">The sequence shown here is derived from an EMBL/GenBank/DDBJ whole genome shotgun (WGS) entry which is preliminary data.</text>
</comment>
<accession>A0ACC0JKW8</accession>
<name>A0ACC0JKW8_CHOFU</name>